<dbReference type="OrthoDB" id="7620423at2"/>
<dbReference type="STRING" id="1280947.HY30_08225"/>
<dbReference type="AlphaFoldDB" id="A0A062UEX9"/>
<proteinExistence type="predicted"/>
<organism evidence="1 2">
    <name type="scientific">Hyphomonas chukchiensis</name>
    <dbReference type="NCBI Taxonomy" id="1280947"/>
    <lineage>
        <taxon>Bacteria</taxon>
        <taxon>Pseudomonadati</taxon>
        <taxon>Pseudomonadota</taxon>
        <taxon>Alphaproteobacteria</taxon>
        <taxon>Hyphomonadales</taxon>
        <taxon>Hyphomonadaceae</taxon>
        <taxon>Hyphomonas</taxon>
    </lineage>
</organism>
<keyword evidence="2" id="KW-1185">Reference proteome</keyword>
<dbReference type="EMBL" id="AWFG01000063">
    <property type="protein sequence ID" value="KCZ55139.1"/>
    <property type="molecule type" value="Genomic_DNA"/>
</dbReference>
<sequence length="105" mass="10817">MSKDLDQLLARLKSGPVDRDLRNVEPQVWDRIDARQKGVFAELPASFPAGGGLMAAPLMSRIGAMTLAVAIGLSVGILAAPSGPPASGFEVFSTQAPFAPSGLLG</sequence>
<comment type="caution">
    <text evidence="1">The sequence shown here is derived from an EMBL/GenBank/DDBJ whole genome shotgun (WGS) entry which is preliminary data.</text>
</comment>
<evidence type="ECO:0000313" key="1">
    <source>
        <dbReference type="EMBL" id="KCZ55139.1"/>
    </source>
</evidence>
<accession>A0A062UEX9</accession>
<name>A0A062UEX9_9PROT</name>
<evidence type="ECO:0000313" key="2">
    <source>
        <dbReference type="Proteomes" id="UP000027190"/>
    </source>
</evidence>
<protein>
    <submittedName>
        <fullName evidence="1">Uncharacterized protein</fullName>
    </submittedName>
</protein>
<dbReference type="RefSeq" id="WP_034742841.1">
    <property type="nucleotide sequence ID" value="NZ_AWFG01000063.1"/>
</dbReference>
<gene>
    <name evidence="1" type="ORF">HY30_08225</name>
</gene>
<dbReference type="PATRIC" id="fig|1280947.3.peg.3085"/>
<reference evidence="1 2" key="1">
    <citation type="journal article" date="2014" name="Antonie Van Leeuwenhoek">
        <title>Hyphomonas beringensis sp. nov. and Hyphomonas chukchiensis sp. nov., isolated from surface seawater of the Bering Sea and Chukchi Sea.</title>
        <authorList>
            <person name="Li C."/>
            <person name="Lai Q."/>
            <person name="Li G."/>
            <person name="Dong C."/>
            <person name="Wang J."/>
            <person name="Liao Y."/>
            <person name="Shao Z."/>
        </authorList>
    </citation>
    <scope>NUCLEOTIDE SEQUENCE [LARGE SCALE GENOMIC DNA]</scope>
    <source>
        <strain evidence="1 2">BH-BN04-4</strain>
    </source>
</reference>
<dbReference type="Proteomes" id="UP000027190">
    <property type="component" value="Unassembled WGS sequence"/>
</dbReference>